<dbReference type="PANTHER" id="PTHR43179">
    <property type="entry name" value="RHAMNOSYLTRANSFERASE WBBL"/>
    <property type="match status" value="1"/>
</dbReference>
<dbReference type="Proteomes" id="UP000683291">
    <property type="component" value="Chromosome 1"/>
</dbReference>
<dbReference type="RefSeq" id="WP_212703426.1">
    <property type="nucleotide sequence ID" value="NZ_CP073581.1"/>
</dbReference>
<keyword evidence="3" id="KW-1185">Reference proteome</keyword>
<evidence type="ECO:0000259" key="1">
    <source>
        <dbReference type="Pfam" id="PF00535"/>
    </source>
</evidence>
<protein>
    <submittedName>
        <fullName evidence="2">Glycosyltransferase family 2 protein</fullName>
    </submittedName>
</protein>
<dbReference type="CDD" id="cd04186">
    <property type="entry name" value="GT_2_like_c"/>
    <property type="match status" value="1"/>
</dbReference>
<feature type="domain" description="Glycosyltransferase 2-like" evidence="1">
    <location>
        <begin position="36"/>
        <end position="143"/>
    </location>
</feature>
<dbReference type="EMBL" id="CP073581">
    <property type="protein sequence ID" value="QUJ75221.1"/>
    <property type="molecule type" value="Genomic_DNA"/>
</dbReference>
<dbReference type="InterPro" id="IPR029044">
    <property type="entry name" value="Nucleotide-diphossugar_trans"/>
</dbReference>
<gene>
    <name evidence="2" type="ORF">KDD17_09330</name>
</gene>
<dbReference type="KEGG" id="sual:KDD17_09330"/>
<dbReference type="InterPro" id="IPR001173">
    <property type="entry name" value="Glyco_trans_2-like"/>
</dbReference>
<reference evidence="2" key="1">
    <citation type="submission" date="2021-04" db="EMBL/GenBank/DDBJ databases">
        <title>Complete genome sequence for Sulfitobacter sp. strain JK7-1.</title>
        <authorList>
            <person name="Park S.-J."/>
        </authorList>
    </citation>
    <scope>NUCLEOTIDE SEQUENCE</scope>
    <source>
        <strain evidence="2">JK7-1</strain>
    </source>
</reference>
<sequence length="324" mass="34893">MASAKVLCVLLNYRTPHMTLRAAEAALADLASIGGELVIVDNASGDGSPEIFREAVSARGWDAGGRVRVIASPVNGGFGAGNNIGMRAGMSDGSAPDYLYLLNSDAFPDPGSIAALRDHLEAHPDAGFACSHIRGEDDAPHTTAFRFPSIAGEFEGAARLGVISRALAHARVPLLDLDTTRAVDWSAGASMMIRRAMIDAIGGFDERFFLYFEETDLCLRAARAGWSCWYVVQSRVVHIGSGSTGMKTAARMPRYWYDSRRHYFIKNHGRAYAACALLAHLAGGVIHRARCALPGARPQDPAHFLRDLIAHAATAYRPKSETRP</sequence>
<proteinExistence type="predicted"/>
<dbReference type="SUPFAM" id="SSF53448">
    <property type="entry name" value="Nucleotide-diphospho-sugar transferases"/>
    <property type="match status" value="1"/>
</dbReference>
<dbReference type="PANTHER" id="PTHR43179:SF7">
    <property type="entry name" value="RHAMNOSYLTRANSFERASE WBBL"/>
    <property type="match status" value="1"/>
</dbReference>
<dbReference type="AlphaFoldDB" id="A0A975JBG9"/>
<name>A0A975JBG9_9RHOB</name>
<accession>A0A975JBG9</accession>
<evidence type="ECO:0000313" key="2">
    <source>
        <dbReference type="EMBL" id="QUJ75221.1"/>
    </source>
</evidence>
<dbReference type="Pfam" id="PF00535">
    <property type="entry name" value="Glycos_transf_2"/>
    <property type="match status" value="1"/>
</dbReference>
<organism evidence="2 3">
    <name type="scientific">Sulfitobacter albidus</name>
    <dbReference type="NCBI Taxonomy" id="2829501"/>
    <lineage>
        <taxon>Bacteria</taxon>
        <taxon>Pseudomonadati</taxon>
        <taxon>Pseudomonadota</taxon>
        <taxon>Alphaproteobacteria</taxon>
        <taxon>Rhodobacterales</taxon>
        <taxon>Roseobacteraceae</taxon>
        <taxon>Sulfitobacter</taxon>
    </lineage>
</organism>
<evidence type="ECO:0000313" key="3">
    <source>
        <dbReference type="Proteomes" id="UP000683291"/>
    </source>
</evidence>
<dbReference type="Gene3D" id="3.90.550.10">
    <property type="entry name" value="Spore Coat Polysaccharide Biosynthesis Protein SpsA, Chain A"/>
    <property type="match status" value="1"/>
</dbReference>